<evidence type="ECO:0000313" key="2">
    <source>
        <dbReference type="EMBL" id="QSS52971.1"/>
    </source>
</evidence>
<dbReference type="Proteomes" id="UP000663419">
    <property type="component" value="Chromosome 3"/>
</dbReference>
<name>A0A8A1LGG3_AJEC8</name>
<feature type="compositionally biased region" description="Basic and acidic residues" evidence="1">
    <location>
        <begin position="43"/>
        <end position="61"/>
    </location>
</feature>
<evidence type="ECO:0000256" key="1">
    <source>
        <dbReference type="SAM" id="MobiDB-lite"/>
    </source>
</evidence>
<dbReference type="VEuPathDB" id="FungiDB:I7I53_00069"/>
<feature type="region of interest" description="Disordered" evidence="1">
    <location>
        <begin position="35"/>
        <end position="61"/>
    </location>
</feature>
<organism evidence="2 3">
    <name type="scientific">Ajellomyces capsulatus (strain H88)</name>
    <name type="common">Darling's disease fungus</name>
    <name type="synonym">Histoplasma capsulatum</name>
    <dbReference type="NCBI Taxonomy" id="544711"/>
    <lineage>
        <taxon>Eukaryota</taxon>
        <taxon>Fungi</taxon>
        <taxon>Dikarya</taxon>
        <taxon>Ascomycota</taxon>
        <taxon>Pezizomycotina</taxon>
        <taxon>Eurotiomycetes</taxon>
        <taxon>Eurotiomycetidae</taxon>
        <taxon>Onygenales</taxon>
        <taxon>Ajellomycetaceae</taxon>
        <taxon>Histoplasma</taxon>
    </lineage>
</organism>
<reference evidence="2" key="1">
    <citation type="submission" date="2021-01" db="EMBL/GenBank/DDBJ databases">
        <title>Chromosome-level genome assembly of a human fungal pathogen reveals clustering of transcriptionally co-regulated genes.</title>
        <authorList>
            <person name="Voorhies M."/>
            <person name="Cohen S."/>
            <person name="Shea T.P."/>
            <person name="Petrus S."/>
            <person name="Munoz J.F."/>
            <person name="Poplawski S."/>
            <person name="Goldman W.E."/>
            <person name="Michael T."/>
            <person name="Cuomo C.A."/>
            <person name="Sil A."/>
            <person name="Beyhan S."/>
        </authorList>
    </citation>
    <scope>NUCLEOTIDE SEQUENCE</scope>
    <source>
        <strain evidence="2">H88</strain>
    </source>
</reference>
<sequence length="61" mass="6961">MGMPGFKLSSPPLLLYDLMVINRYRDAALNDYGFESTFPRPAPDVRRQSFDGPSSERFDMS</sequence>
<gene>
    <name evidence="2" type="ORF">I7I53_00069</name>
</gene>
<evidence type="ECO:0000313" key="3">
    <source>
        <dbReference type="Proteomes" id="UP000663419"/>
    </source>
</evidence>
<protein>
    <submittedName>
        <fullName evidence="2">Uncharacterized protein</fullName>
    </submittedName>
</protein>
<dbReference type="AlphaFoldDB" id="A0A8A1LGG3"/>
<accession>A0A8A1LGG3</accession>
<dbReference type="EMBL" id="CP069104">
    <property type="protein sequence ID" value="QSS52971.1"/>
    <property type="molecule type" value="Genomic_DNA"/>
</dbReference>
<proteinExistence type="predicted"/>